<sequence length="787" mass="93533">MKSGSSYQQQQFKSPLGSFYNQHQQLQDSNGKYLPIYEQDEESSIYQCIILFNNLIVSKNTIEEPNIDDEYQEFYRSEDIESIQQLQQRELISQRKYTLSVNRFRKGNPKIFQKLYDQALHQQQKQKLLMSSDISQSQESGYLNQSDEIELAKQKKRADSHKTRYVFDSLYQDFYIKRQEHEMKRKLQEDERVLRASSKGKQNSKSVQINNHRAMKDIKGLIMLFKGDNNTIGIRDLSRILFHLSTFNHSPQERQNIIGGMPPSRMKLEIRFEEELWFQFCLSLKERLPIVIALEILKIFYTKNSEQILSHKVQELQGLIEYNQQINLKERQKQLIQKAFDPLFLKYKQVTPKEIINDFLQLNFALGTYKIRDLYSKKQVSEMRQRINEVNHRQDRFSQLKEWTNSKLLRRLSTSSRKSHSSKSLTNIFNKFGQINRPQIQQTQPFDQKPIFDLQDLDSNQNSKQNIYDDDYVQETIEDEGENNNKYQNLNLFSESNKIDLKTINNLKLNKRRTKDFYEENRKKPALFTISSALLNNQNLKETQIMNSNSFAQTHSSRSNSKSKRNHSNQRINKQDQASIPLKHISITSSQRQKWSRGGSISNAIDIESEIGVEQSVSTQRYQIKDSIQLRRLHDSVERENSIKRPLSFTTPDQLSFHQHMTSFDKSDFRNGTNIFQNSEVKQFEMDNETQFLRQQSEVPPRPNRHRQFNYQEDSDEILFYFDLQIDKHRVKQIAVRRYDSPQQIINDYCKDEKHVNYQALKKLEEFLTIKIREHTKGQNISLQQYM</sequence>
<protein>
    <submittedName>
        <fullName evidence="2">Uncharacterized protein</fullName>
    </submittedName>
</protein>
<dbReference type="InParanoid" id="A0A078AFH2"/>
<feature type="compositionally biased region" description="Polar residues" evidence="1">
    <location>
        <begin position="569"/>
        <end position="578"/>
    </location>
</feature>
<accession>A0A078AFH2</accession>
<organism evidence="2 3">
    <name type="scientific">Stylonychia lemnae</name>
    <name type="common">Ciliate</name>
    <dbReference type="NCBI Taxonomy" id="5949"/>
    <lineage>
        <taxon>Eukaryota</taxon>
        <taxon>Sar</taxon>
        <taxon>Alveolata</taxon>
        <taxon>Ciliophora</taxon>
        <taxon>Intramacronucleata</taxon>
        <taxon>Spirotrichea</taxon>
        <taxon>Stichotrichia</taxon>
        <taxon>Sporadotrichida</taxon>
        <taxon>Oxytrichidae</taxon>
        <taxon>Stylonychinae</taxon>
        <taxon>Stylonychia</taxon>
    </lineage>
</organism>
<evidence type="ECO:0000313" key="2">
    <source>
        <dbReference type="EMBL" id="CDW79673.1"/>
    </source>
</evidence>
<feature type="region of interest" description="Disordered" evidence="1">
    <location>
        <begin position="551"/>
        <end position="594"/>
    </location>
</feature>
<dbReference type="EMBL" id="CCKQ01008233">
    <property type="protein sequence ID" value="CDW79673.1"/>
    <property type="molecule type" value="Genomic_DNA"/>
</dbReference>
<evidence type="ECO:0000256" key="1">
    <source>
        <dbReference type="SAM" id="MobiDB-lite"/>
    </source>
</evidence>
<keyword evidence="3" id="KW-1185">Reference proteome</keyword>
<dbReference type="AlphaFoldDB" id="A0A078AFH2"/>
<evidence type="ECO:0000313" key="3">
    <source>
        <dbReference type="Proteomes" id="UP000039865"/>
    </source>
</evidence>
<gene>
    <name evidence="2" type="primary">Contig13103.g13969</name>
    <name evidence="2" type="ORF">STYLEM_8664</name>
</gene>
<proteinExistence type="predicted"/>
<dbReference type="Proteomes" id="UP000039865">
    <property type="component" value="Unassembled WGS sequence"/>
</dbReference>
<reference evidence="2 3" key="1">
    <citation type="submission" date="2014-06" db="EMBL/GenBank/DDBJ databases">
        <authorList>
            <person name="Swart Estienne"/>
        </authorList>
    </citation>
    <scope>NUCLEOTIDE SEQUENCE [LARGE SCALE GENOMIC DNA]</scope>
    <source>
        <strain evidence="2 3">130c</strain>
    </source>
</reference>
<name>A0A078AFH2_STYLE</name>